<evidence type="ECO:0000313" key="2">
    <source>
        <dbReference type="EMBL" id="CBJ32803.1"/>
    </source>
</evidence>
<reference evidence="2 3" key="1">
    <citation type="journal article" date="2010" name="Nature">
        <title>The Ectocarpus genome and the independent evolution of multicellularity in brown algae.</title>
        <authorList>
            <person name="Cock J.M."/>
            <person name="Sterck L."/>
            <person name="Rouze P."/>
            <person name="Scornet D."/>
            <person name="Allen A.E."/>
            <person name="Amoutzias G."/>
            <person name="Anthouard V."/>
            <person name="Artiguenave F."/>
            <person name="Aury J.M."/>
            <person name="Badger J.H."/>
            <person name="Beszteri B."/>
            <person name="Billiau K."/>
            <person name="Bonnet E."/>
            <person name="Bothwell J.H."/>
            <person name="Bowler C."/>
            <person name="Boyen C."/>
            <person name="Brownlee C."/>
            <person name="Carrano C.J."/>
            <person name="Charrier B."/>
            <person name="Cho G.Y."/>
            <person name="Coelho S.M."/>
            <person name="Collen J."/>
            <person name="Corre E."/>
            <person name="Da Silva C."/>
            <person name="Delage L."/>
            <person name="Delaroque N."/>
            <person name="Dittami S.M."/>
            <person name="Doulbeau S."/>
            <person name="Elias M."/>
            <person name="Farnham G."/>
            <person name="Gachon C.M."/>
            <person name="Gschloessl B."/>
            <person name="Heesch S."/>
            <person name="Jabbari K."/>
            <person name="Jubin C."/>
            <person name="Kawai H."/>
            <person name="Kimura K."/>
            <person name="Kloareg B."/>
            <person name="Kupper F.C."/>
            <person name="Lang D."/>
            <person name="Le Bail A."/>
            <person name="Leblanc C."/>
            <person name="Lerouge P."/>
            <person name="Lohr M."/>
            <person name="Lopez P.J."/>
            <person name="Martens C."/>
            <person name="Maumus F."/>
            <person name="Michel G."/>
            <person name="Miranda-Saavedra D."/>
            <person name="Morales J."/>
            <person name="Moreau H."/>
            <person name="Motomura T."/>
            <person name="Nagasato C."/>
            <person name="Napoli C.A."/>
            <person name="Nelson D.R."/>
            <person name="Nyvall-Collen P."/>
            <person name="Peters A.F."/>
            <person name="Pommier C."/>
            <person name="Potin P."/>
            <person name="Poulain J."/>
            <person name="Quesneville H."/>
            <person name="Read B."/>
            <person name="Rensing S.A."/>
            <person name="Ritter A."/>
            <person name="Rousvoal S."/>
            <person name="Samanta M."/>
            <person name="Samson G."/>
            <person name="Schroeder D.C."/>
            <person name="Segurens B."/>
            <person name="Strittmatter M."/>
            <person name="Tonon T."/>
            <person name="Tregear J.W."/>
            <person name="Valentin K."/>
            <person name="von Dassow P."/>
            <person name="Yamagishi T."/>
            <person name="Van de Peer Y."/>
            <person name="Wincker P."/>
        </authorList>
    </citation>
    <scope>NUCLEOTIDE SEQUENCE [LARGE SCALE GENOMIC DNA]</scope>
    <source>
        <strain evidence="3">Ec32 / CCAP1310/4</strain>
    </source>
</reference>
<sequence>MIVHMVFEETVEAGTSNDTAPTAVERVESVYYLSSANATESVTVDDLPETGLSWEVLPATGAATAEFHEGERTVRVRARAHAAHVTLRLDQPQPKPQQHEQRREHAASAATATGMEHPPQPQPPHGGHPRQQEVPPLSSAQQLPRFHANDGGFHVFPCRSHDLQVRYRGNSQDLEGGSSGIKAESLRELLAAIEAGKGDQPGGSHMGRV</sequence>
<proteinExistence type="predicted"/>
<evidence type="ECO:0000313" key="3">
    <source>
        <dbReference type="Proteomes" id="UP000002630"/>
    </source>
</evidence>
<name>D7FZJ6_ECTSI</name>
<evidence type="ECO:0000256" key="1">
    <source>
        <dbReference type="SAM" id="MobiDB-lite"/>
    </source>
</evidence>
<keyword evidence="3" id="KW-1185">Reference proteome</keyword>
<dbReference type="AlphaFoldDB" id="D7FZJ6"/>
<gene>
    <name evidence="2" type="ORF">Esi_0375_0022</name>
</gene>
<accession>D7FZJ6</accession>
<feature type="compositionally biased region" description="Basic and acidic residues" evidence="1">
    <location>
        <begin position="97"/>
        <end position="106"/>
    </location>
</feature>
<feature type="region of interest" description="Disordered" evidence="1">
    <location>
        <begin position="85"/>
        <end position="138"/>
    </location>
</feature>
<protein>
    <submittedName>
        <fullName evidence="2">Uncharacterized protein</fullName>
    </submittedName>
</protein>
<dbReference type="EMBL" id="FN649760">
    <property type="protein sequence ID" value="CBJ32803.1"/>
    <property type="molecule type" value="Genomic_DNA"/>
</dbReference>
<dbReference type="InParanoid" id="D7FZJ6"/>
<organism evidence="2 3">
    <name type="scientific">Ectocarpus siliculosus</name>
    <name type="common">Brown alga</name>
    <name type="synonym">Conferva siliculosa</name>
    <dbReference type="NCBI Taxonomy" id="2880"/>
    <lineage>
        <taxon>Eukaryota</taxon>
        <taxon>Sar</taxon>
        <taxon>Stramenopiles</taxon>
        <taxon>Ochrophyta</taxon>
        <taxon>PX clade</taxon>
        <taxon>Phaeophyceae</taxon>
        <taxon>Ectocarpales</taxon>
        <taxon>Ectocarpaceae</taxon>
        <taxon>Ectocarpus</taxon>
    </lineage>
</organism>
<dbReference type="Proteomes" id="UP000002630">
    <property type="component" value="Unassembled WGS sequence"/>
</dbReference>